<sequence length="385" mass="43116">MTDFYSTVIVGGGPVGLALMSALHRIGCEAVLFEHHECADSSRKDGRSIVLLPDNVDYLVSQGLLSLSDLLTIDRTEVFRAKSFTKLTLHASDYGCDHLAYCINYTDLLSSMRKNAYSSKYASSMFSGMRYVEHTVCGDCVSISFETSDGSVYNCRASHLIMACSLPSGFRELSSIRHYAILGSVSFSRGLPQCAYEVFCDSSVITLFPQQGSRWSFIEMFTDPFGLDESFLSAPSFFDRLRLSVTDRLGYPRDLDYVASMEIPIFFRPEIRPSERVLLMGSAAQVLHPVGARGINFSLSNVRSLANYMMQFVRCGSECVSLAFSSYEKSCFSKRRFLWRATNSLSYYLVHRRVLSSDFGDCGLFVFNGSKFLKSLLRGVVYSCY</sequence>
<gene>
    <name evidence="1" type="ORF">Ark11_1200</name>
</gene>
<evidence type="ECO:0000313" key="2">
    <source>
        <dbReference type="Proteomes" id="UP000198651"/>
    </source>
</evidence>
<keyword evidence="2" id="KW-1185">Reference proteome</keyword>
<evidence type="ECO:0000313" key="1">
    <source>
        <dbReference type="EMBL" id="CUT18010.1"/>
    </source>
</evidence>
<accession>A0A0S4M5L2</accession>
<name>A0A0S4M5L2_9BURK</name>
<organism evidence="1 2">
    <name type="scientific">Candidatus Ichthyocystis hellenicum</name>
    <dbReference type="NCBI Taxonomy" id="1561003"/>
    <lineage>
        <taxon>Bacteria</taxon>
        <taxon>Pseudomonadati</taxon>
        <taxon>Pseudomonadota</taxon>
        <taxon>Betaproteobacteria</taxon>
        <taxon>Burkholderiales</taxon>
        <taxon>Candidatus Ichthyocystis</taxon>
    </lineage>
</organism>
<dbReference type="PANTHER" id="PTHR43876:SF7">
    <property type="entry name" value="UBIQUINONE BIOSYNTHESIS MONOOXYGENASE COQ6, MITOCHONDRIAL"/>
    <property type="match status" value="1"/>
</dbReference>
<dbReference type="PANTHER" id="PTHR43876">
    <property type="entry name" value="UBIQUINONE BIOSYNTHESIS MONOOXYGENASE COQ6, MITOCHONDRIAL"/>
    <property type="match status" value="1"/>
</dbReference>
<dbReference type="InterPro" id="IPR036188">
    <property type="entry name" value="FAD/NAD-bd_sf"/>
</dbReference>
<dbReference type="OrthoDB" id="9769565at2"/>
<dbReference type="SUPFAM" id="SSF51905">
    <property type="entry name" value="FAD/NAD(P)-binding domain"/>
    <property type="match status" value="1"/>
</dbReference>
<dbReference type="Gene3D" id="3.50.50.60">
    <property type="entry name" value="FAD/NAD(P)-binding domain"/>
    <property type="match status" value="2"/>
</dbReference>
<protein>
    <recommendedName>
        <fullName evidence="3">FAD-binding domain-containing protein</fullName>
    </recommendedName>
</protein>
<dbReference type="AlphaFoldDB" id="A0A0S4M5L2"/>
<dbReference type="RefSeq" id="WP_092343428.1">
    <property type="nucleotide sequence ID" value="NZ_FLSL01000090.1"/>
</dbReference>
<proteinExistence type="predicted"/>
<dbReference type="STRING" id="1561003.Ark11_1200"/>
<dbReference type="EMBL" id="LN906597">
    <property type="protein sequence ID" value="CUT18010.1"/>
    <property type="molecule type" value="Genomic_DNA"/>
</dbReference>
<dbReference type="Proteomes" id="UP000198651">
    <property type="component" value="Chromosome I"/>
</dbReference>
<dbReference type="PRINTS" id="PR00420">
    <property type="entry name" value="RNGMNOXGNASE"/>
</dbReference>
<evidence type="ECO:0008006" key="3">
    <source>
        <dbReference type="Google" id="ProtNLM"/>
    </source>
</evidence>
<dbReference type="InterPro" id="IPR051205">
    <property type="entry name" value="UbiH/COQ6_monooxygenase"/>
</dbReference>
<reference evidence="2" key="1">
    <citation type="submission" date="2015-11" db="EMBL/GenBank/DDBJ databases">
        <authorList>
            <person name="Seth-Smith H.M.B."/>
        </authorList>
    </citation>
    <scope>NUCLEOTIDE SEQUENCE [LARGE SCALE GENOMIC DNA]</scope>
    <source>
        <strain evidence="2">2013Ark11</strain>
    </source>
</reference>